<dbReference type="AlphaFoldDB" id="A0A0D9VBL2"/>
<keyword evidence="2" id="KW-0646">Protease inhibitor</keyword>
<evidence type="ECO:0000313" key="7">
    <source>
        <dbReference type="EnsemblPlants" id="LPERR02G01690.1"/>
    </source>
</evidence>
<feature type="signal peptide" evidence="5">
    <location>
        <begin position="1"/>
        <end position="18"/>
    </location>
</feature>
<evidence type="ECO:0000256" key="5">
    <source>
        <dbReference type="SAM" id="SignalP"/>
    </source>
</evidence>
<sequence length="121" mass="13412">MTTSRLLAVVTIIAVCVAAIVPGATAYTLIGHWRHIQNISDPHIQKLGQWAITEVNEVSPSGPLTFIKVTSGLQPAIALMEVEEYLLHINASRNDVINSYAAMLIEEDNTRKLDFFERDHS</sequence>
<evidence type="ECO:0000313" key="8">
    <source>
        <dbReference type="Proteomes" id="UP000032180"/>
    </source>
</evidence>
<comment type="similarity">
    <text evidence="1">Belongs to the cystatin family. Phytocystatin subfamily.</text>
</comment>
<evidence type="ECO:0000256" key="4">
    <source>
        <dbReference type="ARBA" id="ARBA00022821"/>
    </source>
</evidence>
<dbReference type="Proteomes" id="UP000032180">
    <property type="component" value="Chromosome 2"/>
</dbReference>
<dbReference type="GO" id="GO:0006952">
    <property type="term" value="P:defense response"/>
    <property type="evidence" value="ECO:0007669"/>
    <property type="project" value="UniProtKB-KW"/>
</dbReference>
<dbReference type="GO" id="GO:0004869">
    <property type="term" value="F:cysteine-type endopeptidase inhibitor activity"/>
    <property type="evidence" value="ECO:0007669"/>
    <property type="project" value="UniProtKB-KW"/>
</dbReference>
<evidence type="ECO:0000259" key="6">
    <source>
        <dbReference type="Pfam" id="PF16845"/>
    </source>
</evidence>
<dbReference type="Gramene" id="LPERR02G01690.1">
    <property type="protein sequence ID" value="LPERR02G01690.1"/>
    <property type="gene ID" value="LPERR02G01690"/>
</dbReference>
<protein>
    <recommendedName>
        <fullName evidence="6">Cystatin domain-containing protein</fullName>
    </recommendedName>
</protein>
<dbReference type="EnsemblPlants" id="LPERR02G01690.1">
    <property type="protein sequence ID" value="LPERR02G01690.1"/>
    <property type="gene ID" value="LPERR02G01690"/>
</dbReference>
<name>A0A0D9VBL2_9ORYZ</name>
<dbReference type="PANTHER" id="PTHR47116">
    <property type="entry name" value="PHLOEM FILAMENT PROTEIN"/>
    <property type="match status" value="1"/>
</dbReference>
<dbReference type="InterPro" id="IPR000010">
    <property type="entry name" value="Cystatin_dom"/>
</dbReference>
<dbReference type="Gene3D" id="3.10.450.10">
    <property type="match status" value="1"/>
</dbReference>
<dbReference type="SUPFAM" id="SSF54403">
    <property type="entry name" value="Cystatin/monellin"/>
    <property type="match status" value="1"/>
</dbReference>
<dbReference type="InterPro" id="IPR027214">
    <property type="entry name" value="Cystatin"/>
</dbReference>
<reference evidence="7 8" key="1">
    <citation type="submission" date="2012-08" db="EMBL/GenBank/DDBJ databases">
        <title>Oryza genome evolution.</title>
        <authorList>
            <person name="Wing R.A."/>
        </authorList>
    </citation>
    <scope>NUCLEOTIDE SEQUENCE</scope>
</reference>
<proteinExistence type="inferred from homology"/>
<keyword evidence="3" id="KW-0789">Thiol protease inhibitor</keyword>
<evidence type="ECO:0000256" key="2">
    <source>
        <dbReference type="ARBA" id="ARBA00022690"/>
    </source>
</evidence>
<reference evidence="8" key="2">
    <citation type="submission" date="2013-12" db="EMBL/GenBank/DDBJ databases">
        <authorList>
            <person name="Yu Y."/>
            <person name="Lee S."/>
            <person name="de Baynast K."/>
            <person name="Wissotski M."/>
            <person name="Liu L."/>
            <person name="Talag J."/>
            <person name="Goicoechea J."/>
            <person name="Angelova A."/>
            <person name="Jetty R."/>
            <person name="Kudrna D."/>
            <person name="Golser W."/>
            <person name="Rivera L."/>
            <person name="Zhang J."/>
            <person name="Wing R."/>
        </authorList>
    </citation>
    <scope>NUCLEOTIDE SEQUENCE</scope>
</reference>
<keyword evidence="4" id="KW-0611">Plant defense</keyword>
<feature type="chain" id="PRO_5018785607" description="Cystatin domain-containing protein" evidence="5">
    <location>
        <begin position="19"/>
        <end position="121"/>
    </location>
</feature>
<dbReference type="HOGENOM" id="CLU_113093_2_1_1"/>
<reference evidence="7" key="3">
    <citation type="submission" date="2015-04" db="UniProtKB">
        <authorList>
            <consortium name="EnsemblPlants"/>
        </authorList>
    </citation>
    <scope>IDENTIFICATION</scope>
</reference>
<keyword evidence="8" id="KW-1185">Reference proteome</keyword>
<evidence type="ECO:0000256" key="3">
    <source>
        <dbReference type="ARBA" id="ARBA00022704"/>
    </source>
</evidence>
<dbReference type="Pfam" id="PF16845">
    <property type="entry name" value="SQAPI"/>
    <property type="match status" value="1"/>
</dbReference>
<accession>A0A0D9VBL2</accession>
<keyword evidence="5" id="KW-0732">Signal</keyword>
<organism evidence="7 8">
    <name type="scientific">Leersia perrieri</name>
    <dbReference type="NCBI Taxonomy" id="77586"/>
    <lineage>
        <taxon>Eukaryota</taxon>
        <taxon>Viridiplantae</taxon>
        <taxon>Streptophyta</taxon>
        <taxon>Embryophyta</taxon>
        <taxon>Tracheophyta</taxon>
        <taxon>Spermatophyta</taxon>
        <taxon>Magnoliopsida</taxon>
        <taxon>Liliopsida</taxon>
        <taxon>Poales</taxon>
        <taxon>Poaceae</taxon>
        <taxon>BOP clade</taxon>
        <taxon>Oryzoideae</taxon>
        <taxon>Oryzeae</taxon>
        <taxon>Oryzinae</taxon>
        <taxon>Leersia</taxon>
    </lineage>
</organism>
<feature type="domain" description="Cystatin" evidence="6">
    <location>
        <begin position="36"/>
        <end position="117"/>
    </location>
</feature>
<dbReference type="InterPro" id="IPR046350">
    <property type="entry name" value="Cystatin_sf"/>
</dbReference>
<evidence type="ECO:0000256" key="1">
    <source>
        <dbReference type="ARBA" id="ARBA00007233"/>
    </source>
</evidence>